<dbReference type="SUPFAM" id="SSF56784">
    <property type="entry name" value="HAD-like"/>
    <property type="match status" value="2"/>
</dbReference>
<feature type="transmembrane region" description="Helical" evidence="17">
    <location>
        <begin position="1088"/>
        <end position="1114"/>
    </location>
</feature>
<feature type="transmembrane region" description="Helical" evidence="17">
    <location>
        <begin position="1152"/>
        <end position="1172"/>
    </location>
</feature>
<dbReference type="Pfam" id="PF16209">
    <property type="entry name" value="PhoLip_ATPase_N"/>
    <property type="match status" value="1"/>
</dbReference>
<feature type="binding site" evidence="16">
    <location>
        <position position="948"/>
    </location>
    <ligand>
        <name>Mg(2+)</name>
        <dbReference type="ChEBI" id="CHEBI:18420"/>
    </ligand>
</feature>
<evidence type="ECO:0000256" key="1">
    <source>
        <dbReference type="ARBA" id="ARBA00001946"/>
    </source>
</evidence>
<dbReference type="Pfam" id="PF16212">
    <property type="entry name" value="PhoLip_ATPase_C"/>
    <property type="match status" value="2"/>
</dbReference>
<dbReference type="PRINTS" id="PR00119">
    <property type="entry name" value="CATATPASE"/>
</dbReference>
<feature type="transmembrane region" description="Helical" evidence="17">
    <location>
        <begin position="1005"/>
        <end position="1026"/>
    </location>
</feature>
<feature type="transmembrane region" description="Helical" evidence="17">
    <location>
        <begin position="1357"/>
        <end position="1376"/>
    </location>
</feature>
<dbReference type="SFLD" id="SFLDF00027">
    <property type="entry name" value="p-type_atpase"/>
    <property type="match status" value="1"/>
</dbReference>
<keyword evidence="12 17" id="KW-0472">Membrane</keyword>
<feature type="transmembrane region" description="Helical" evidence="17">
    <location>
        <begin position="1388"/>
        <end position="1409"/>
    </location>
</feature>
<evidence type="ECO:0000256" key="17">
    <source>
        <dbReference type="RuleBase" id="RU362033"/>
    </source>
</evidence>
<feature type="domain" description="P-type ATPase C-terminal" evidence="20">
    <location>
        <begin position="974"/>
        <end position="1177"/>
    </location>
</feature>
<feature type="transmembrane region" description="Helical" evidence="17">
    <location>
        <begin position="1430"/>
        <end position="1452"/>
    </location>
</feature>
<dbReference type="InterPro" id="IPR032630">
    <property type="entry name" value="P_typ_ATPase_c"/>
</dbReference>
<feature type="region of interest" description="Disordered" evidence="18">
    <location>
        <begin position="1470"/>
        <end position="1489"/>
    </location>
</feature>
<evidence type="ECO:0000256" key="8">
    <source>
        <dbReference type="ARBA" id="ARBA00022840"/>
    </source>
</evidence>
<keyword evidence="7 15" id="KW-0547">Nucleotide-binding</keyword>
<name>A0A498NAJ0_LABRO</name>
<feature type="domain" description="P-type ATPase C-terminal" evidence="20">
    <location>
        <begin position="1205"/>
        <end position="1459"/>
    </location>
</feature>
<evidence type="ECO:0000313" key="21">
    <source>
        <dbReference type="EMBL" id="RXN26185.1"/>
    </source>
</evidence>
<feature type="transmembrane region" description="Helical" evidence="17">
    <location>
        <begin position="1038"/>
        <end position="1058"/>
    </location>
</feature>
<dbReference type="InterPro" id="IPR008250">
    <property type="entry name" value="ATPase_P-typ_transduc_dom_A_sf"/>
</dbReference>
<evidence type="ECO:0000256" key="10">
    <source>
        <dbReference type="ARBA" id="ARBA00022967"/>
    </source>
</evidence>
<evidence type="ECO:0000256" key="3">
    <source>
        <dbReference type="ARBA" id="ARBA00008109"/>
    </source>
</evidence>
<feature type="binding site" evidence="15">
    <location>
        <position position="951"/>
    </location>
    <ligand>
        <name>ATP</name>
        <dbReference type="ChEBI" id="CHEBI:30616"/>
    </ligand>
</feature>
<feature type="transmembrane region" description="Helical" evidence="17">
    <location>
        <begin position="1126"/>
        <end position="1145"/>
    </location>
</feature>
<keyword evidence="8 15" id="KW-0067">ATP-binding</keyword>
<evidence type="ECO:0000256" key="15">
    <source>
        <dbReference type="PIRSR" id="PIRSR606539-2"/>
    </source>
</evidence>
<accession>A0A498NAJ0</accession>
<dbReference type="GO" id="GO:0045332">
    <property type="term" value="P:phospholipid translocation"/>
    <property type="evidence" value="ECO:0007669"/>
    <property type="project" value="TreeGrafter"/>
</dbReference>
<evidence type="ECO:0000313" key="22">
    <source>
        <dbReference type="Proteomes" id="UP000290572"/>
    </source>
</evidence>
<evidence type="ECO:0000256" key="5">
    <source>
        <dbReference type="ARBA" id="ARBA00022692"/>
    </source>
</evidence>
<feature type="binding site" evidence="16">
    <location>
        <position position="952"/>
    </location>
    <ligand>
        <name>Mg(2+)</name>
        <dbReference type="ChEBI" id="CHEBI:18420"/>
    </ligand>
</feature>
<feature type="binding site" evidence="15">
    <location>
        <position position="629"/>
    </location>
    <ligand>
        <name>ATP</name>
        <dbReference type="ChEBI" id="CHEBI:30616"/>
    </ligand>
</feature>
<feature type="transmembrane region" description="Helical" evidence="17">
    <location>
        <begin position="53"/>
        <end position="70"/>
    </location>
</feature>
<comment type="cofactor">
    <cofactor evidence="1 16">
        <name>Mg(2+)</name>
        <dbReference type="ChEBI" id="CHEBI:18420"/>
    </cofactor>
</comment>
<evidence type="ECO:0000256" key="11">
    <source>
        <dbReference type="ARBA" id="ARBA00022989"/>
    </source>
</evidence>
<dbReference type="GO" id="GO:0005802">
    <property type="term" value="C:trans-Golgi network"/>
    <property type="evidence" value="ECO:0007669"/>
    <property type="project" value="TreeGrafter"/>
</dbReference>
<dbReference type="CDD" id="cd02073">
    <property type="entry name" value="P-type_ATPase_APLT_Dnf-like"/>
    <property type="match status" value="1"/>
</dbReference>
<keyword evidence="4" id="KW-0813">Transport</keyword>
<feature type="compositionally biased region" description="Polar residues" evidence="18">
    <location>
        <begin position="1470"/>
        <end position="1479"/>
    </location>
</feature>
<feature type="binding site" evidence="15">
    <location>
        <position position="922"/>
    </location>
    <ligand>
        <name>ATP</name>
        <dbReference type="ChEBI" id="CHEBI:30616"/>
    </ligand>
</feature>
<evidence type="ECO:0000256" key="16">
    <source>
        <dbReference type="PIRSR" id="PIRSR606539-3"/>
    </source>
</evidence>
<keyword evidence="11 17" id="KW-1133">Transmembrane helix</keyword>
<feature type="binding site" evidence="15">
    <location>
        <position position="403"/>
    </location>
    <ligand>
        <name>ATP</name>
        <dbReference type="ChEBI" id="CHEBI:30616"/>
    </ligand>
</feature>
<dbReference type="GO" id="GO:0000287">
    <property type="term" value="F:magnesium ion binding"/>
    <property type="evidence" value="ECO:0007669"/>
    <property type="project" value="UniProtKB-UniRule"/>
</dbReference>
<dbReference type="Gene3D" id="3.40.1110.10">
    <property type="entry name" value="Calcium-transporting ATPase, cytoplasmic domain N"/>
    <property type="match status" value="1"/>
</dbReference>
<comment type="subcellular location">
    <subcellularLocation>
        <location evidence="2">Endomembrane system</location>
        <topology evidence="2">Multi-pass membrane protein</topology>
    </subcellularLocation>
    <subcellularLocation>
        <location evidence="17">Membrane</location>
        <topology evidence="17">Multi-pass membrane protein</topology>
    </subcellularLocation>
</comment>
<feature type="binding site" evidence="15">
    <location>
        <position position="631"/>
    </location>
    <ligand>
        <name>ATP</name>
        <dbReference type="ChEBI" id="CHEBI:30616"/>
    </ligand>
</feature>
<dbReference type="InterPro" id="IPR032631">
    <property type="entry name" value="P-type_ATPase_N"/>
</dbReference>
<dbReference type="EMBL" id="QBIY01012243">
    <property type="protein sequence ID" value="RXN26185.1"/>
    <property type="molecule type" value="Genomic_DNA"/>
</dbReference>
<feature type="binding site" evidence="16">
    <location>
        <position position="404"/>
    </location>
    <ligand>
        <name>Mg(2+)</name>
        <dbReference type="ChEBI" id="CHEBI:18420"/>
    </ligand>
</feature>
<evidence type="ECO:0000256" key="7">
    <source>
        <dbReference type="ARBA" id="ARBA00022741"/>
    </source>
</evidence>
<dbReference type="NCBIfam" id="TIGR01494">
    <property type="entry name" value="ATPase_P-type"/>
    <property type="match status" value="2"/>
</dbReference>
<dbReference type="GO" id="GO:0016887">
    <property type="term" value="F:ATP hydrolysis activity"/>
    <property type="evidence" value="ECO:0007669"/>
    <property type="project" value="InterPro"/>
</dbReference>
<dbReference type="STRING" id="84645.A0A498NAJ0"/>
<proteinExistence type="inferred from homology"/>
<evidence type="ECO:0000256" key="9">
    <source>
        <dbReference type="ARBA" id="ARBA00022842"/>
    </source>
</evidence>
<keyword evidence="5 17" id="KW-0812">Transmembrane</keyword>
<reference evidence="21 22" key="1">
    <citation type="submission" date="2018-03" db="EMBL/GenBank/DDBJ databases">
        <title>Draft genome sequence of Rohu Carp (Labeo rohita).</title>
        <authorList>
            <person name="Das P."/>
            <person name="Kushwaha B."/>
            <person name="Joshi C.G."/>
            <person name="Kumar D."/>
            <person name="Nagpure N.S."/>
            <person name="Sahoo L."/>
            <person name="Das S.P."/>
            <person name="Bit A."/>
            <person name="Patnaik S."/>
            <person name="Meher P.K."/>
            <person name="Jayasankar P."/>
            <person name="Koringa P.G."/>
            <person name="Patel N.V."/>
            <person name="Hinsu A.T."/>
            <person name="Kumar R."/>
            <person name="Pandey M."/>
            <person name="Agarwal S."/>
            <person name="Srivastava S."/>
            <person name="Singh M."/>
            <person name="Iquebal M.A."/>
            <person name="Jaiswal S."/>
            <person name="Angadi U.B."/>
            <person name="Kumar N."/>
            <person name="Raza M."/>
            <person name="Shah T.M."/>
            <person name="Rai A."/>
            <person name="Jena J.K."/>
        </authorList>
    </citation>
    <scope>NUCLEOTIDE SEQUENCE [LARGE SCALE GENOMIC DNA]</scope>
    <source>
        <strain evidence="21">DASCIFA01</strain>
        <tissue evidence="21">Testis</tissue>
    </source>
</reference>
<sequence>MRKQILVFHKAIAVNEPTKTNTEMIYQAILDNRIKTAKYNVFTFLPINLFEQFQRFANAYFLVLLILQLIPEISSLSWFTTIVPLVLVLAITAVKDATDDYVRIYSCSVDLYDSEYSAIKVINKSTPGSLRLQNEKWMNVRVGDVIKLENNQFVAADLLLLSSSEPYGLCYIETAELDGETNLKVRQALTVTSDLGDDVAKLADFNGEVICEPPNNKLDKFLGTLYWKDNKYPLDNEKMLLRGCVLRNTEWCFGLVIFAGLQTKLMQNCGRTKFKRTSIDKLMNTLVLWIFGFLICMGIILAIGNTIWEQKVGSNFWEYLQWKQLTINAVFSGFLTFWSYVIILNTVVPISLYVSVEVLRLGHSYFINWDRRMYYSRKDTTAEARTTTLNEELGQVEFIFSDKTGTLTQNIMVFNKCSINGKTYGEVYDDFGHKVDITEKTPCVDFSFNPLMDRKFRFHDSSLIEAIKLEEPLVQEFFRLLALCHTVMPEERNEGELVYQAQSPDEGALVTAARNFGFVFRSRTPETITLYEMGQAVTYQLLAILDFNNVRKRMSVIVRNPKGQLKLYSKGADTILFDRLDPSNEELMFTTSEHLNLLGATAIEDKLQEGVPETIACLTLANIKIWVLTGDKLETAMNIGYSCNMLRDDMNEVFIISGHTMLEVQQELRTAKERIMGPSKDKFSSGLDMEKTELYSSDSVFEETIIAEYALIINGHSLAHALEADLEQILVDVACLCKTVICCRVTPLQKALVVELIKRHKRAVTLAIGDGANDLLGATAIEDKLQEGVPETIACLTLANIKIWVLTGDKLETAMNIGYSCNMLRDDMNEVFIISGHTMLEVQQELRTAKERIMGPSKDKFSSGLDMEKTELYSSDSVFEETIIAEYALIINGHSLAHALEADLEQILVDVACLCKTVICCRVTPLQKALVVELIKRHKRAVTLAIGDGANDVSMIKTAHIGVGISGQEGMQAVLASDYSFAQFRYLQRLLLVHGRWSYHRMCNFLCYFFYKNFAFTLVHFWYGFLCGFSAQTVYDQWFITLFNIVYTSLPVLAMGLFDQDVNEQYSLRYPNLYRPGQLNQLFNKRKFFTCTLHGVCTSFILFFIPYGAFMTAVRDDGAHISDQQAFAVTIATSLVIVVSVQIGLDTNYWTAVNHFFIWGSLAVYFAILFAMHSDGIFTIFPNQFPFIAAHIGVGISGQEGMQAVLASDYSFAQFRYLQRLLLVHGRWSYHRMCNFLCYFFYKNFAFTLVHFWYGFLCGFSAQTVYDQWFITLFNIVYTSLPVLAMGLFDQDVNEQYSLRYPNLYRPGQLNQLFNKRKFFTCTLHGVCTSFILFFIPYGAFMTAVRDDGAHISDQQAFAVTIATSLVIVVSVQIGLDTNYWTAVNHFFIWGSLAVYFAILFAMHSDGIFTIFPNQFPFIGTARNSLNQKIVWLVILLTTVVCIIPMVAVRFIKADLYPTQTDKVRLLQQASRRQGPQEQNLRRVRRTSSRRSAYAFAHQQGYGELITSGKNMKVPTSSTSTYPLSSPARCTSLVKNSGVGETTNAAETNSTGFRRESDQNQEVTVEDLEAR</sequence>
<protein>
    <recommendedName>
        <fullName evidence="17">Phospholipid-transporting ATPase</fullName>
        <ecNumber evidence="17">7.6.2.1</ecNumber>
    </recommendedName>
</protein>
<dbReference type="PANTHER" id="PTHR24092">
    <property type="entry name" value="PROBABLE PHOSPHOLIPID-TRANSPORTING ATPASE"/>
    <property type="match status" value="1"/>
</dbReference>
<dbReference type="GO" id="GO:0007030">
    <property type="term" value="P:Golgi organization"/>
    <property type="evidence" value="ECO:0007669"/>
    <property type="project" value="TreeGrafter"/>
</dbReference>
<feature type="binding site" evidence="15">
    <location>
        <position position="404"/>
    </location>
    <ligand>
        <name>ATP</name>
        <dbReference type="ChEBI" id="CHEBI:30616"/>
    </ligand>
</feature>
<evidence type="ECO:0000256" key="6">
    <source>
        <dbReference type="ARBA" id="ARBA00022723"/>
    </source>
</evidence>
<dbReference type="Pfam" id="PF13246">
    <property type="entry name" value="Cation_ATPase"/>
    <property type="match status" value="1"/>
</dbReference>
<feature type="binding site" evidence="15">
    <location>
        <position position="402"/>
    </location>
    <ligand>
        <name>ATP</name>
        <dbReference type="ChEBI" id="CHEBI:30616"/>
    </ligand>
</feature>
<dbReference type="EC" id="7.6.2.1" evidence="17"/>
<feature type="transmembrane region" description="Helical" evidence="17">
    <location>
        <begin position="328"/>
        <end position="354"/>
    </location>
</feature>
<feature type="active site" description="4-aspartylphosphate intermediate" evidence="14">
    <location>
        <position position="402"/>
    </location>
</feature>
<feature type="transmembrane region" description="Helical" evidence="17">
    <location>
        <begin position="1269"/>
        <end position="1289"/>
    </location>
</feature>
<dbReference type="InterPro" id="IPR001757">
    <property type="entry name" value="P_typ_ATPase"/>
</dbReference>
<dbReference type="NCBIfam" id="TIGR01652">
    <property type="entry name" value="ATPase-Plipid"/>
    <property type="match status" value="2"/>
</dbReference>
<evidence type="ECO:0000256" key="18">
    <source>
        <dbReference type="SAM" id="MobiDB-lite"/>
    </source>
</evidence>
<dbReference type="InterPro" id="IPR023299">
    <property type="entry name" value="ATPase_P-typ_cyto_dom_N"/>
</dbReference>
<dbReference type="Gene3D" id="3.40.50.1000">
    <property type="entry name" value="HAD superfamily/HAD-like"/>
    <property type="match status" value="2"/>
</dbReference>
<dbReference type="GO" id="GO:0005886">
    <property type="term" value="C:plasma membrane"/>
    <property type="evidence" value="ECO:0007669"/>
    <property type="project" value="TreeGrafter"/>
</dbReference>
<evidence type="ECO:0000256" key="2">
    <source>
        <dbReference type="ARBA" id="ARBA00004127"/>
    </source>
</evidence>
<feature type="transmembrane region" description="Helical" evidence="17">
    <location>
        <begin position="286"/>
        <end position="308"/>
    </location>
</feature>
<feature type="compositionally biased region" description="Polar residues" evidence="18">
    <location>
        <begin position="1538"/>
        <end position="1552"/>
    </location>
</feature>
<keyword evidence="10 17" id="KW-1278">Translocase</keyword>
<evidence type="ECO:0000256" key="14">
    <source>
        <dbReference type="PIRSR" id="PIRSR606539-1"/>
    </source>
</evidence>
<evidence type="ECO:0000256" key="4">
    <source>
        <dbReference type="ARBA" id="ARBA00022448"/>
    </source>
</evidence>
<dbReference type="SFLD" id="SFLDS00003">
    <property type="entry name" value="Haloacid_Dehalogenase"/>
    <property type="match status" value="1"/>
</dbReference>
<keyword evidence="22" id="KW-1185">Reference proteome</keyword>
<dbReference type="FunFam" id="2.70.150.10:FF:000025">
    <property type="entry name" value="Phospholipid-transporting ATPase"/>
    <property type="match status" value="1"/>
</dbReference>
<organism evidence="21 22">
    <name type="scientific">Labeo rohita</name>
    <name type="common">Indian major carp</name>
    <name type="synonym">Cyprinus rohita</name>
    <dbReference type="NCBI Taxonomy" id="84645"/>
    <lineage>
        <taxon>Eukaryota</taxon>
        <taxon>Metazoa</taxon>
        <taxon>Chordata</taxon>
        <taxon>Craniata</taxon>
        <taxon>Vertebrata</taxon>
        <taxon>Euteleostomi</taxon>
        <taxon>Actinopterygii</taxon>
        <taxon>Neopterygii</taxon>
        <taxon>Teleostei</taxon>
        <taxon>Ostariophysi</taxon>
        <taxon>Cypriniformes</taxon>
        <taxon>Cyprinidae</taxon>
        <taxon>Labeoninae</taxon>
        <taxon>Labeonini</taxon>
        <taxon>Labeo</taxon>
    </lineage>
</organism>
<feature type="transmembrane region" description="Helical" evidence="17">
    <location>
        <begin position="1239"/>
        <end position="1257"/>
    </location>
</feature>
<dbReference type="PROSITE" id="PS00154">
    <property type="entry name" value="ATPASE_E1_E2"/>
    <property type="match status" value="1"/>
</dbReference>
<evidence type="ECO:0000259" key="19">
    <source>
        <dbReference type="Pfam" id="PF16209"/>
    </source>
</evidence>
<dbReference type="SFLD" id="SFLDG00002">
    <property type="entry name" value="C1.7:_P-type_atpase_like"/>
    <property type="match status" value="1"/>
</dbReference>
<dbReference type="InterPro" id="IPR023298">
    <property type="entry name" value="ATPase_P-typ_TM_dom_sf"/>
</dbReference>
<feature type="transmembrane region" description="Helical" evidence="17">
    <location>
        <begin position="1324"/>
        <end position="1345"/>
    </location>
</feature>
<feature type="transmembrane region" description="Helical" evidence="17">
    <location>
        <begin position="76"/>
        <end position="94"/>
    </location>
</feature>
<evidence type="ECO:0000259" key="20">
    <source>
        <dbReference type="Pfam" id="PF16212"/>
    </source>
</evidence>
<comment type="similarity">
    <text evidence="3 17">Belongs to the cation transport ATPase (P-type) (TC 3.A.3) family. Type IV subfamily.</text>
</comment>
<dbReference type="SUPFAM" id="SSF81653">
    <property type="entry name" value="Calcium ATPase, transduction domain A"/>
    <property type="match status" value="1"/>
</dbReference>
<dbReference type="GO" id="GO:0140326">
    <property type="term" value="F:ATPase-coupled intramembrane lipid transporter activity"/>
    <property type="evidence" value="ECO:0007669"/>
    <property type="project" value="UniProtKB-EC"/>
</dbReference>
<keyword evidence="9 16" id="KW-0460">Magnesium</keyword>
<feature type="binding site" evidence="15">
    <location>
        <position position="928"/>
    </location>
    <ligand>
        <name>ATP</name>
        <dbReference type="ChEBI" id="CHEBI:30616"/>
    </ligand>
</feature>
<dbReference type="SUPFAM" id="SSF81660">
    <property type="entry name" value="Metal cation-transporting ATPase, ATP-binding domain N"/>
    <property type="match status" value="1"/>
</dbReference>
<comment type="caution">
    <text evidence="21">The sequence shown here is derived from an EMBL/GenBank/DDBJ whole genome shotgun (WGS) entry which is preliminary data.</text>
</comment>
<feature type="binding site" evidence="15">
    <location>
        <position position="630"/>
    </location>
    <ligand>
        <name>ATP</name>
        <dbReference type="ChEBI" id="CHEBI:30616"/>
    </ligand>
</feature>
<dbReference type="InterPro" id="IPR036412">
    <property type="entry name" value="HAD-like_sf"/>
</dbReference>
<dbReference type="FunFam" id="3.40.50.1000:FF:000014">
    <property type="entry name" value="Phospholipid-transporting ATPase"/>
    <property type="match status" value="2"/>
</dbReference>
<feature type="binding site" evidence="15">
    <location>
        <position position="547"/>
    </location>
    <ligand>
        <name>ATP</name>
        <dbReference type="ChEBI" id="CHEBI:30616"/>
    </ligand>
</feature>
<feature type="domain" description="P-type ATPase N-terminal" evidence="19">
    <location>
        <begin position="14"/>
        <end position="82"/>
    </location>
</feature>
<feature type="binding site" evidence="15">
    <location>
        <position position="570"/>
    </location>
    <ligand>
        <name>ATP</name>
        <dbReference type="ChEBI" id="CHEBI:30616"/>
    </ligand>
</feature>
<evidence type="ECO:0000256" key="13">
    <source>
        <dbReference type="ARBA" id="ARBA00034036"/>
    </source>
</evidence>
<feature type="region of interest" description="Disordered" evidence="18">
    <location>
        <begin position="1538"/>
        <end position="1571"/>
    </location>
</feature>
<dbReference type="Gene3D" id="2.70.150.10">
    <property type="entry name" value="Calcium-transporting ATPase, cytoplasmic transduction domain A"/>
    <property type="match status" value="1"/>
</dbReference>
<dbReference type="Proteomes" id="UP000290572">
    <property type="component" value="Unassembled WGS sequence"/>
</dbReference>
<dbReference type="InterPro" id="IPR006539">
    <property type="entry name" value="P-type_ATPase_IV"/>
</dbReference>
<gene>
    <name evidence="21" type="ORF">ROHU_021119</name>
</gene>
<dbReference type="InterPro" id="IPR023214">
    <property type="entry name" value="HAD_sf"/>
</dbReference>
<dbReference type="SUPFAM" id="SSF81665">
    <property type="entry name" value="Calcium ATPase, transmembrane domain M"/>
    <property type="match status" value="2"/>
</dbReference>
<keyword evidence="6 16" id="KW-0479">Metal-binding</keyword>
<dbReference type="GO" id="GO:0005524">
    <property type="term" value="F:ATP binding"/>
    <property type="evidence" value="ECO:0007669"/>
    <property type="project" value="UniProtKB-UniRule"/>
</dbReference>
<dbReference type="PANTHER" id="PTHR24092:SF80">
    <property type="entry name" value="PHOSPHOLIPID-TRANSPORTING ATPASE IM-RELATED"/>
    <property type="match status" value="1"/>
</dbReference>
<comment type="catalytic activity">
    <reaction evidence="13 17">
        <text>ATP + H2O + phospholipidSide 1 = ADP + phosphate + phospholipidSide 2.</text>
        <dbReference type="EC" id="7.6.2.1"/>
    </reaction>
</comment>
<feature type="binding site" evidence="16">
    <location>
        <position position="402"/>
    </location>
    <ligand>
        <name>Mg(2+)</name>
        <dbReference type="ChEBI" id="CHEBI:18420"/>
    </ligand>
</feature>
<dbReference type="InterPro" id="IPR044492">
    <property type="entry name" value="P_typ_ATPase_HD_dom"/>
</dbReference>
<evidence type="ECO:0000256" key="12">
    <source>
        <dbReference type="ARBA" id="ARBA00023136"/>
    </source>
</evidence>
<dbReference type="InterPro" id="IPR018303">
    <property type="entry name" value="ATPase_P-typ_P_site"/>
</dbReference>
<feature type="binding site" evidence="15">
    <location>
        <position position="952"/>
    </location>
    <ligand>
        <name>ATP</name>
        <dbReference type="ChEBI" id="CHEBI:30616"/>
    </ligand>
</feature>
<feature type="binding site" evidence="15">
    <location>
        <position position="506"/>
    </location>
    <ligand>
        <name>ATP</name>
        <dbReference type="ChEBI" id="CHEBI:30616"/>
    </ligand>
</feature>